<evidence type="ECO:0000313" key="4">
    <source>
        <dbReference type="EMBL" id="PKX78005.1"/>
    </source>
</evidence>
<dbReference type="GeneID" id="57133072"/>
<dbReference type="SUPFAM" id="SSF47413">
    <property type="entry name" value="lambda repressor-like DNA-binding domains"/>
    <property type="match status" value="1"/>
</dbReference>
<feature type="transmembrane region" description="Helical" evidence="2">
    <location>
        <begin position="81"/>
        <end position="99"/>
    </location>
</feature>
<dbReference type="Proteomes" id="UP000234349">
    <property type="component" value="Unassembled WGS sequence"/>
</dbReference>
<evidence type="ECO:0000259" key="3">
    <source>
        <dbReference type="PROSITE" id="PS50943"/>
    </source>
</evidence>
<evidence type="ECO:0000313" key="6">
    <source>
        <dbReference type="Proteomes" id="UP000234349"/>
    </source>
</evidence>
<dbReference type="Pfam" id="PF01381">
    <property type="entry name" value="HTH_3"/>
    <property type="match status" value="1"/>
</dbReference>
<organism evidence="5 7">
    <name type="scientific">Latilactobacillus sakei</name>
    <name type="common">Lactobacillus sakei</name>
    <dbReference type="NCBI Taxonomy" id="1599"/>
    <lineage>
        <taxon>Bacteria</taxon>
        <taxon>Bacillati</taxon>
        <taxon>Bacillota</taxon>
        <taxon>Bacilli</taxon>
        <taxon>Lactobacillales</taxon>
        <taxon>Lactobacillaceae</taxon>
        <taxon>Latilactobacillus</taxon>
    </lineage>
</organism>
<gene>
    <name evidence="5" type="primary">immR_2</name>
    <name evidence="4" type="ORF">CUR37_05610</name>
    <name evidence="5" type="ORF">LAS9267_01646</name>
</gene>
<dbReference type="PROSITE" id="PS50943">
    <property type="entry name" value="HTH_CROC1"/>
    <property type="match status" value="1"/>
</dbReference>
<dbReference type="PANTHER" id="PTHR46558">
    <property type="entry name" value="TRACRIPTIONAL REGULATORY PROTEIN-RELATED-RELATED"/>
    <property type="match status" value="1"/>
</dbReference>
<keyword evidence="2" id="KW-0812">Transmembrane</keyword>
<proteinExistence type="predicted"/>
<sequence length="251" mass="29209">MNIGHQIKQNRLKREWTQEYLAQLLNVSRSTVSSWEVGRNYPDLETIVAISDLFAISLDKLLREDSVMTKEVSKRMHMNKYYKIVLTMIAVILLGLVISNRRLNQLEQRYRENLTHYGWHLDKDTSPYANNSAYELKTEDTTYYTYILPTGYNPIPLEERKVNIITRRNGHVVDVLDSQHITVVFSKSNDAKLKYQGSGQVNLAGELIADQPRLTGAKKAYFKAYLKQHQKTYQALIQNSLQKKQEIITKR</sequence>
<evidence type="ECO:0000313" key="7">
    <source>
        <dbReference type="Proteomes" id="UP000239650"/>
    </source>
</evidence>
<keyword evidence="2" id="KW-1133">Transmembrane helix</keyword>
<reference evidence="5 7" key="2">
    <citation type="submission" date="2018-02" db="EMBL/GenBank/DDBJ databases">
        <authorList>
            <person name="Rodrigo-Torres L."/>
            <person name="Arahal R. D."/>
            <person name="Lucena T."/>
        </authorList>
    </citation>
    <scope>NUCLEOTIDE SEQUENCE [LARGE SCALE GENOMIC DNA]</scope>
    <source>
        <strain evidence="5 7">CECT 9267</strain>
    </source>
</reference>
<keyword evidence="1" id="KW-0238">DNA-binding</keyword>
<keyword evidence="2" id="KW-0472">Membrane</keyword>
<dbReference type="EMBL" id="MKGH01000024">
    <property type="protein sequence ID" value="PKX78005.1"/>
    <property type="molecule type" value="Genomic_DNA"/>
</dbReference>
<reference evidence="4 6" key="1">
    <citation type="submission" date="2016-09" db="EMBL/GenBank/DDBJ databases">
        <authorList>
            <person name="Inglin R.C."/>
        </authorList>
    </citation>
    <scope>NUCLEOTIDE SEQUENCE [LARGE SCALE GENOMIC DNA]</scope>
    <source>
        <strain evidence="4 6">RI-517</strain>
    </source>
</reference>
<name>A0AAE8SBB7_LATSK</name>
<comment type="caution">
    <text evidence="5">The sequence shown here is derived from an EMBL/GenBank/DDBJ whole genome shotgun (WGS) entry which is preliminary data.</text>
</comment>
<evidence type="ECO:0000256" key="2">
    <source>
        <dbReference type="SAM" id="Phobius"/>
    </source>
</evidence>
<protein>
    <submittedName>
        <fullName evidence="5">HTH-type transcriptional regulator ImmR</fullName>
    </submittedName>
    <submittedName>
        <fullName evidence="4">XRE family transcriptional regulator</fullName>
    </submittedName>
</protein>
<evidence type="ECO:0000313" key="5">
    <source>
        <dbReference type="EMBL" id="SPE22309.1"/>
    </source>
</evidence>
<dbReference type="InterPro" id="IPR010982">
    <property type="entry name" value="Lambda_DNA-bd_dom_sf"/>
</dbReference>
<feature type="domain" description="HTH cro/C1-type" evidence="3">
    <location>
        <begin position="7"/>
        <end position="61"/>
    </location>
</feature>
<dbReference type="CDD" id="cd00093">
    <property type="entry name" value="HTH_XRE"/>
    <property type="match status" value="1"/>
</dbReference>
<dbReference type="RefSeq" id="WP_076631874.1">
    <property type="nucleotide sequence ID" value="NZ_CAKMCP010000006.1"/>
</dbReference>
<dbReference type="PANTHER" id="PTHR46558:SF15">
    <property type="entry name" value="HELIX-TURN-HELIX DOMAIN PROTEIN"/>
    <property type="match status" value="1"/>
</dbReference>
<accession>A0AAE8SBB7</accession>
<dbReference type="Gene3D" id="1.10.260.40">
    <property type="entry name" value="lambda repressor-like DNA-binding domains"/>
    <property type="match status" value="1"/>
</dbReference>
<dbReference type="InterPro" id="IPR001387">
    <property type="entry name" value="Cro/C1-type_HTH"/>
</dbReference>
<dbReference type="Proteomes" id="UP000239650">
    <property type="component" value="Unassembled WGS sequence"/>
</dbReference>
<dbReference type="EMBL" id="OKRC01000008">
    <property type="protein sequence ID" value="SPE22309.1"/>
    <property type="molecule type" value="Genomic_DNA"/>
</dbReference>
<dbReference type="SMART" id="SM00530">
    <property type="entry name" value="HTH_XRE"/>
    <property type="match status" value="1"/>
</dbReference>
<evidence type="ECO:0000256" key="1">
    <source>
        <dbReference type="ARBA" id="ARBA00023125"/>
    </source>
</evidence>
<dbReference type="GO" id="GO:0003677">
    <property type="term" value="F:DNA binding"/>
    <property type="evidence" value="ECO:0007669"/>
    <property type="project" value="UniProtKB-KW"/>
</dbReference>
<dbReference type="AlphaFoldDB" id="A0AAE8SBB7"/>